<evidence type="ECO:0000256" key="1">
    <source>
        <dbReference type="SAM" id="MobiDB-lite"/>
    </source>
</evidence>
<gene>
    <name evidence="2" type="ORF">NPIL_239351</name>
</gene>
<evidence type="ECO:0000313" key="2">
    <source>
        <dbReference type="EMBL" id="GFU19296.1"/>
    </source>
</evidence>
<protein>
    <submittedName>
        <fullName evidence="2">Uncharacterized protein</fullName>
    </submittedName>
</protein>
<dbReference type="AlphaFoldDB" id="A0A8X6QCH4"/>
<dbReference type="EMBL" id="BMAW01080384">
    <property type="protein sequence ID" value="GFU19296.1"/>
    <property type="molecule type" value="Genomic_DNA"/>
</dbReference>
<feature type="region of interest" description="Disordered" evidence="1">
    <location>
        <begin position="76"/>
        <end position="101"/>
    </location>
</feature>
<reference evidence="2" key="1">
    <citation type="submission" date="2020-08" db="EMBL/GenBank/DDBJ databases">
        <title>Multicomponent nature underlies the extraordinary mechanical properties of spider dragline silk.</title>
        <authorList>
            <person name="Kono N."/>
            <person name="Nakamura H."/>
            <person name="Mori M."/>
            <person name="Yoshida Y."/>
            <person name="Ohtoshi R."/>
            <person name="Malay A.D."/>
            <person name="Moran D.A.P."/>
            <person name="Tomita M."/>
            <person name="Numata K."/>
            <person name="Arakawa K."/>
        </authorList>
    </citation>
    <scope>NUCLEOTIDE SEQUENCE</scope>
</reference>
<keyword evidence="3" id="KW-1185">Reference proteome</keyword>
<comment type="caution">
    <text evidence="2">The sequence shown here is derived from an EMBL/GenBank/DDBJ whole genome shotgun (WGS) entry which is preliminary data.</text>
</comment>
<name>A0A8X6QCH4_NEPPI</name>
<feature type="region of interest" description="Disordered" evidence="1">
    <location>
        <begin position="38"/>
        <end position="58"/>
    </location>
</feature>
<evidence type="ECO:0000313" key="3">
    <source>
        <dbReference type="Proteomes" id="UP000887013"/>
    </source>
</evidence>
<accession>A0A8X6QCH4</accession>
<sequence length="101" mass="11592">MDEVRNRYAQTRGKEITMESARLRERLNSWGVTTKTENQFTPVKSKNRARKNLETQSAKKLRTDDAACSNRFSTLTIEEDETTEMEARNTTPMPSPPASPR</sequence>
<dbReference type="Proteomes" id="UP000887013">
    <property type="component" value="Unassembled WGS sequence"/>
</dbReference>
<organism evidence="2 3">
    <name type="scientific">Nephila pilipes</name>
    <name type="common">Giant wood spider</name>
    <name type="synonym">Nephila maculata</name>
    <dbReference type="NCBI Taxonomy" id="299642"/>
    <lineage>
        <taxon>Eukaryota</taxon>
        <taxon>Metazoa</taxon>
        <taxon>Ecdysozoa</taxon>
        <taxon>Arthropoda</taxon>
        <taxon>Chelicerata</taxon>
        <taxon>Arachnida</taxon>
        <taxon>Araneae</taxon>
        <taxon>Araneomorphae</taxon>
        <taxon>Entelegynae</taxon>
        <taxon>Araneoidea</taxon>
        <taxon>Nephilidae</taxon>
        <taxon>Nephila</taxon>
    </lineage>
</organism>
<proteinExistence type="predicted"/>